<dbReference type="EMBL" id="JBHTJP010000034">
    <property type="protein sequence ID" value="MFD0976809.1"/>
    <property type="molecule type" value="Genomic_DNA"/>
</dbReference>
<organism evidence="1 2">
    <name type="scientific">Salinimicrobium gaetbulicola</name>
    <dbReference type="NCBI Taxonomy" id="999702"/>
    <lineage>
        <taxon>Bacteria</taxon>
        <taxon>Pseudomonadati</taxon>
        <taxon>Bacteroidota</taxon>
        <taxon>Flavobacteriia</taxon>
        <taxon>Flavobacteriales</taxon>
        <taxon>Flavobacteriaceae</taxon>
        <taxon>Salinimicrobium</taxon>
    </lineage>
</organism>
<dbReference type="RefSeq" id="WP_380738544.1">
    <property type="nucleotide sequence ID" value="NZ_JBHTJP010000034.1"/>
</dbReference>
<proteinExistence type="predicted"/>
<accession>A0ABW3IFW0</accession>
<dbReference type="Proteomes" id="UP001597100">
    <property type="component" value="Unassembled WGS sequence"/>
</dbReference>
<evidence type="ECO:0000313" key="1">
    <source>
        <dbReference type="EMBL" id="MFD0976809.1"/>
    </source>
</evidence>
<evidence type="ECO:0000313" key="2">
    <source>
        <dbReference type="Proteomes" id="UP001597100"/>
    </source>
</evidence>
<protein>
    <submittedName>
        <fullName evidence="1">Uncharacterized protein</fullName>
    </submittedName>
</protein>
<reference evidence="2" key="1">
    <citation type="journal article" date="2019" name="Int. J. Syst. Evol. Microbiol.">
        <title>The Global Catalogue of Microorganisms (GCM) 10K type strain sequencing project: providing services to taxonomists for standard genome sequencing and annotation.</title>
        <authorList>
            <consortium name="The Broad Institute Genomics Platform"/>
            <consortium name="The Broad Institute Genome Sequencing Center for Infectious Disease"/>
            <person name="Wu L."/>
            <person name="Ma J."/>
        </authorList>
    </citation>
    <scope>NUCLEOTIDE SEQUENCE [LARGE SCALE GENOMIC DNA]</scope>
    <source>
        <strain evidence="2">CCUG 60898</strain>
    </source>
</reference>
<sequence>MDYNKLFEEKYRDTFQSLEHFVNNEFKSSKEDDEDERDYQETYNEVRSKIDDWKNQHFETSKLLSNLEIYRYFTSKNNKATLPEFLFPGVLGRKTKKFFLEKHSEGEYSSFIEDLAENKAYTDVVDIINNYDRYIELVYKDKKWKTIDLTKFDHNYQSAEYFINLHKKIYPPRNQSNGKKDYSLKIEQTKNLLNKFDEDEKVFLIKLFYDKYVENKNTLTRTEFIKFSHVISEIKDISIFYKQPQYSSTYNLFQKDYEYFSLLEDKNFFKILINKLNAVGLKSIKTQVKILESKY</sequence>
<name>A0ABW3IFW0_9FLAO</name>
<keyword evidence="2" id="KW-1185">Reference proteome</keyword>
<comment type="caution">
    <text evidence="1">The sequence shown here is derived from an EMBL/GenBank/DDBJ whole genome shotgun (WGS) entry which is preliminary data.</text>
</comment>
<gene>
    <name evidence="1" type="ORF">ACFQ1G_08405</name>
</gene>